<dbReference type="EMBL" id="AFVQ02000139">
    <property type="protein sequence ID" value="KLI02012.1"/>
    <property type="molecule type" value="Genomic_DNA"/>
</dbReference>
<dbReference type="InterPro" id="IPR019241">
    <property type="entry name" value="DUF2197"/>
</dbReference>
<organism evidence="1 2">
    <name type="scientific">Sporolactobacillus inulinus CASD</name>
    <dbReference type="NCBI Taxonomy" id="1069536"/>
    <lineage>
        <taxon>Bacteria</taxon>
        <taxon>Bacillati</taxon>
        <taxon>Bacillota</taxon>
        <taxon>Bacilli</taxon>
        <taxon>Bacillales</taxon>
        <taxon>Sporolactobacillaceae</taxon>
        <taxon>Sporolactobacillus</taxon>
    </lineage>
</organism>
<evidence type="ECO:0000313" key="2">
    <source>
        <dbReference type="Proteomes" id="UP000035553"/>
    </source>
</evidence>
<evidence type="ECO:0008006" key="3">
    <source>
        <dbReference type="Google" id="ProtNLM"/>
    </source>
</evidence>
<dbReference type="RefSeq" id="WP_010024901.1">
    <property type="nucleotide sequence ID" value="NZ_AFVQ02000139.1"/>
</dbReference>
<dbReference type="OrthoDB" id="2989868at2"/>
<proteinExistence type="predicted"/>
<reference evidence="1 2" key="1">
    <citation type="journal article" date="2011" name="J. Bacteriol.">
        <title>Draft genome sequence of Sporolactobacillus inulinus strain CASD, an efficient D-lactic acid-producing bacterium with high-concentration lactate tolerance capability.</title>
        <authorList>
            <person name="Yu B."/>
            <person name="Su F."/>
            <person name="Wang L."/>
            <person name="Xu K."/>
            <person name="Zhao B."/>
            <person name="Xu P."/>
        </authorList>
    </citation>
    <scope>NUCLEOTIDE SEQUENCE [LARGE SCALE GENOMIC DNA]</scope>
    <source>
        <strain evidence="1 2">CASD</strain>
    </source>
</reference>
<keyword evidence="2" id="KW-1185">Reference proteome</keyword>
<sequence length="70" mass="8181">MQVKCALCEKICRLDDRSAIAKRLKNRPIHTYLCDSCHKRISERTRERWATGKFTLHLPSHSSKKKVGRS</sequence>
<protein>
    <recommendedName>
        <fullName evidence="3">DUF2197 domain-containing protein</fullName>
    </recommendedName>
</protein>
<gene>
    <name evidence="1" type="ORF">SINU_10345</name>
</gene>
<comment type="caution">
    <text evidence="1">The sequence shown here is derived from an EMBL/GenBank/DDBJ whole genome shotgun (WGS) entry which is preliminary data.</text>
</comment>
<dbReference type="Pfam" id="PF09963">
    <property type="entry name" value="DUF2197"/>
    <property type="match status" value="1"/>
</dbReference>
<evidence type="ECO:0000313" key="1">
    <source>
        <dbReference type="EMBL" id="KLI02012.1"/>
    </source>
</evidence>
<dbReference type="AlphaFoldDB" id="A0A0U1QMM7"/>
<dbReference type="Proteomes" id="UP000035553">
    <property type="component" value="Unassembled WGS sequence"/>
</dbReference>
<dbReference type="STRING" id="1069536.SINU_10345"/>
<name>A0A0U1QMM7_9BACL</name>
<accession>A0A0U1QMM7</accession>